<evidence type="ECO:0000313" key="4">
    <source>
        <dbReference type="Proteomes" id="UP000786693"/>
    </source>
</evidence>
<reference evidence="3 4" key="1">
    <citation type="submission" date="2021-05" db="EMBL/GenBank/DDBJ databases">
        <title>Bacteria Genome sequencing.</title>
        <authorList>
            <person name="Takabe Y."/>
            <person name="Nakajima Y."/>
            <person name="Suzuki S."/>
            <person name="Shiozaki T."/>
        </authorList>
    </citation>
    <scope>NUCLEOTIDE SEQUENCE [LARGE SCALE GENOMIC DNA]</scope>
    <source>
        <strain evidence="3 4">AI_62</strain>
    </source>
</reference>
<feature type="transmembrane region" description="Helical" evidence="1">
    <location>
        <begin position="30"/>
        <end position="63"/>
    </location>
</feature>
<accession>A0ABQ4NP81</accession>
<keyword evidence="1" id="KW-0812">Transmembrane</keyword>
<dbReference type="InterPro" id="IPR020846">
    <property type="entry name" value="MFS_dom"/>
</dbReference>
<organism evidence="3 4">
    <name type="scientific">Jannaschia pagri</name>
    <dbReference type="NCBI Taxonomy" id="2829797"/>
    <lineage>
        <taxon>Bacteria</taxon>
        <taxon>Pseudomonadati</taxon>
        <taxon>Pseudomonadota</taxon>
        <taxon>Alphaproteobacteria</taxon>
        <taxon>Rhodobacterales</taxon>
        <taxon>Roseobacteraceae</taxon>
        <taxon>Jannaschia</taxon>
    </lineage>
</organism>
<gene>
    <name evidence="3" type="ORF">JANAI62_28460</name>
</gene>
<evidence type="ECO:0000256" key="1">
    <source>
        <dbReference type="SAM" id="Phobius"/>
    </source>
</evidence>
<keyword evidence="1" id="KW-0472">Membrane</keyword>
<dbReference type="Proteomes" id="UP000786693">
    <property type="component" value="Unassembled WGS sequence"/>
</dbReference>
<evidence type="ECO:0000259" key="2">
    <source>
        <dbReference type="PROSITE" id="PS50850"/>
    </source>
</evidence>
<name>A0ABQ4NP81_9RHOB</name>
<protein>
    <recommendedName>
        <fullName evidence="2">Major facilitator superfamily (MFS) profile domain-containing protein</fullName>
    </recommendedName>
</protein>
<evidence type="ECO:0000313" key="3">
    <source>
        <dbReference type="EMBL" id="GIT96223.1"/>
    </source>
</evidence>
<dbReference type="PROSITE" id="PS50850">
    <property type="entry name" value="MFS"/>
    <property type="match status" value="1"/>
</dbReference>
<dbReference type="EMBL" id="BPFH01000005">
    <property type="protein sequence ID" value="GIT96223.1"/>
    <property type="molecule type" value="Genomic_DNA"/>
</dbReference>
<keyword evidence="4" id="KW-1185">Reference proteome</keyword>
<keyword evidence="1" id="KW-1133">Transmembrane helix</keyword>
<proteinExistence type="predicted"/>
<sequence length="64" mass="6662">MVARLWPGQDQMSLEARLASLPVGRQAALVGMALGALLAGAFVAATYGWIGILVYFGVVMLLVG</sequence>
<comment type="caution">
    <text evidence="3">The sequence shown here is derived from an EMBL/GenBank/DDBJ whole genome shotgun (WGS) entry which is preliminary data.</text>
</comment>
<feature type="domain" description="Major facilitator superfamily (MFS) profile" evidence="2">
    <location>
        <begin position="1"/>
        <end position="64"/>
    </location>
</feature>